<organism evidence="2 3">
    <name type="scientific">Embleya scabrispora</name>
    <dbReference type="NCBI Taxonomy" id="159449"/>
    <lineage>
        <taxon>Bacteria</taxon>
        <taxon>Bacillati</taxon>
        <taxon>Actinomycetota</taxon>
        <taxon>Actinomycetes</taxon>
        <taxon>Kitasatosporales</taxon>
        <taxon>Streptomycetaceae</taxon>
        <taxon>Embleya</taxon>
    </lineage>
</organism>
<evidence type="ECO:0000313" key="2">
    <source>
        <dbReference type="EMBL" id="OPC81243.1"/>
    </source>
</evidence>
<evidence type="ECO:0000313" key="3">
    <source>
        <dbReference type="Proteomes" id="UP000190037"/>
    </source>
</evidence>
<dbReference type="AlphaFoldDB" id="A0A1T3NWM0"/>
<dbReference type="Proteomes" id="UP000190037">
    <property type="component" value="Unassembled WGS sequence"/>
</dbReference>
<gene>
    <name evidence="2" type="ORF">B4N89_10070</name>
</gene>
<proteinExistence type="predicted"/>
<reference evidence="2 3" key="1">
    <citation type="submission" date="2017-03" db="EMBL/GenBank/DDBJ databases">
        <title>Draft genome sequence of Streptomyces scabrisporus NF3, endophyte isolated from Amphipterygium adstringens.</title>
        <authorList>
            <person name="Vazquez M."/>
            <person name="Ceapa C.D."/>
            <person name="Rodriguez Luna D."/>
            <person name="Sanchez Esquivel S."/>
        </authorList>
    </citation>
    <scope>NUCLEOTIDE SEQUENCE [LARGE SCALE GENOMIC DNA]</scope>
    <source>
        <strain evidence="2 3">NF3</strain>
    </source>
</reference>
<dbReference type="EMBL" id="MWQN01000001">
    <property type="protein sequence ID" value="OPC81243.1"/>
    <property type="molecule type" value="Genomic_DNA"/>
</dbReference>
<feature type="compositionally biased region" description="Polar residues" evidence="1">
    <location>
        <begin position="101"/>
        <end position="116"/>
    </location>
</feature>
<feature type="compositionally biased region" description="Low complexity" evidence="1">
    <location>
        <begin position="34"/>
        <end position="53"/>
    </location>
</feature>
<name>A0A1T3NWM0_9ACTN</name>
<feature type="region of interest" description="Disordered" evidence="1">
    <location>
        <begin position="34"/>
        <end position="124"/>
    </location>
</feature>
<keyword evidence="3" id="KW-1185">Reference proteome</keyword>
<accession>A0A1T3NWM0</accession>
<evidence type="ECO:0000256" key="1">
    <source>
        <dbReference type="SAM" id="MobiDB-lite"/>
    </source>
</evidence>
<dbReference type="STRING" id="159449.B4N89_10070"/>
<feature type="compositionally biased region" description="Basic and acidic residues" evidence="1">
    <location>
        <begin position="73"/>
        <end position="84"/>
    </location>
</feature>
<sequence length="124" mass="12718">MPKPRVLPVPVLAWPITSLPESATGRVISWTGKASTMPSASSASAVSESTPSSRKVVRGPASSVWWGPSVPKAGRDRGALEKAGRGTGPLAFGRPPERVGRSQSSSDRASAFTTTVPGGVRPVG</sequence>
<comment type="caution">
    <text evidence="2">The sequence shown here is derived from an EMBL/GenBank/DDBJ whole genome shotgun (WGS) entry which is preliminary data.</text>
</comment>
<protein>
    <submittedName>
        <fullName evidence="2">Uncharacterized protein</fullName>
    </submittedName>
</protein>